<dbReference type="AlphaFoldDB" id="A0A081KAW6"/>
<name>A0A081KAW6_9GAMM</name>
<dbReference type="RefSeq" id="WP_020582874.1">
    <property type="nucleotide sequence ID" value="NZ_JOJP01000001.1"/>
</dbReference>
<protein>
    <submittedName>
        <fullName evidence="1">Uncharacterized protein</fullName>
    </submittedName>
</protein>
<accession>A0A081KAW6</accession>
<gene>
    <name evidence="1" type="ORF">GV64_11575</name>
</gene>
<sequence>MLNLEIDVDFGSGEKQQYKPGFQVVSGIEGTPIETGAPPVSLAVYEGRFYTSFDHYWSLG</sequence>
<proteinExistence type="predicted"/>
<organism evidence="1 2">
    <name type="scientific">Endozoicomonas elysicola</name>
    <dbReference type="NCBI Taxonomy" id="305900"/>
    <lineage>
        <taxon>Bacteria</taxon>
        <taxon>Pseudomonadati</taxon>
        <taxon>Pseudomonadota</taxon>
        <taxon>Gammaproteobacteria</taxon>
        <taxon>Oceanospirillales</taxon>
        <taxon>Endozoicomonadaceae</taxon>
        <taxon>Endozoicomonas</taxon>
    </lineage>
</organism>
<dbReference type="Proteomes" id="UP000027997">
    <property type="component" value="Unassembled WGS sequence"/>
</dbReference>
<comment type="caution">
    <text evidence="1">The sequence shown here is derived from an EMBL/GenBank/DDBJ whole genome shotgun (WGS) entry which is preliminary data.</text>
</comment>
<reference evidence="1 2" key="1">
    <citation type="submission" date="2014-06" db="EMBL/GenBank/DDBJ databases">
        <title>Whole Genome Sequences of Three Symbiotic Endozoicomonas Bacteria.</title>
        <authorList>
            <person name="Neave M.J."/>
            <person name="Apprill A."/>
            <person name="Voolstra C.R."/>
        </authorList>
    </citation>
    <scope>NUCLEOTIDE SEQUENCE [LARGE SCALE GENOMIC DNA]</scope>
    <source>
        <strain evidence="1 2">DSM 22380</strain>
    </source>
</reference>
<evidence type="ECO:0000313" key="1">
    <source>
        <dbReference type="EMBL" id="KEI71292.1"/>
    </source>
</evidence>
<keyword evidence="2" id="KW-1185">Reference proteome</keyword>
<evidence type="ECO:0000313" key="2">
    <source>
        <dbReference type="Proteomes" id="UP000027997"/>
    </source>
</evidence>
<dbReference type="EMBL" id="JOJP01000001">
    <property type="protein sequence ID" value="KEI71292.1"/>
    <property type="molecule type" value="Genomic_DNA"/>
</dbReference>